<dbReference type="InterPro" id="IPR002646">
    <property type="entry name" value="PolA_pol_head_dom"/>
</dbReference>
<keyword evidence="4 11" id="KW-0808">Transferase</keyword>
<dbReference type="Pfam" id="PF01966">
    <property type="entry name" value="HD"/>
    <property type="match status" value="1"/>
</dbReference>
<dbReference type="Gene3D" id="3.30.460.10">
    <property type="entry name" value="Beta Polymerase, domain 2"/>
    <property type="match status" value="1"/>
</dbReference>
<dbReference type="AlphaFoldDB" id="A0A420W7S5"/>
<comment type="caution">
    <text evidence="15">The sequence shown here is derived from an EMBL/GenBank/DDBJ whole genome shotgun (WGS) entry which is preliminary data.</text>
</comment>
<comment type="similarity">
    <text evidence="2 11">Belongs to the tRNA nucleotidyltransferase/poly(A) polymerase family.</text>
</comment>
<dbReference type="GO" id="GO:0016779">
    <property type="term" value="F:nucleotidyltransferase activity"/>
    <property type="evidence" value="ECO:0007669"/>
    <property type="project" value="UniProtKB-KW"/>
</dbReference>
<dbReference type="NCBIfam" id="TIGR00277">
    <property type="entry name" value="HDIG"/>
    <property type="match status" value="1"/>
</dbReference>
<evidence type="ECO:0000259" key="13">
    <source>
        <dbReference type="Pfam" id="PF01966"/>
    </source>
</evidence>
<evidence type="ECO:0000256" key="7">
    <source>
        <dbReference type="ARBA" id="ARBA00022723"/>
    </source>
</evidence>
<evidence type="ECO:0000259" key="12">
    <source>
        <dbReference type="Pfam" id="PF01743"/>
    </source>
</evidence>
<dbReference type="InterPro" id="IPR006674">
    <property type="entry name" value="HD_domain"/>
</dbReference>
<dbReference type="GO" id="GO:0000166">
    <property type="term" value="F:nucleotide binding"/>
    <property type="evidence" value="ECO:0007669"/>
    <property type="project" value="UniProtKB-KW"/>
</dbReference>
<keyword evidence="8" id="KW-0547">Nucleotide-binding</keyword>
<gene>
    <name evidence="15" type="ORF">C7457_0229</name>
</gene>
<dbReference type="InterPro" id="IPR032828">
    <property type="entry name" value="PolyA_RNA-bd"/>
</dbReference>
<evidence type="ECO:0000313" key="15">
    <source>
        <dbReference type="EMBL" id="RKQ63359.1"/>
    </source>
</evidence>
<dbReference type="GO" id="GO:0008033">
    <property type="term" value="P:tRNA processing"/>
    <property type="evidence" value="ECO:0007669"/>
    <property type="project" value="UniProtKB-KW"/>
</dbReference>
<evidence type="ECO:0000256" key="4">
    <source>
        <dbReference type="ARBA" id="ARBA00022679"/>
    </source>
</evidence>
<evidence type="ECO:0000256" key="6">
    <source>
        <dbReference type="ARBA" id="ARBA00022695"/>
    </source>
</evidence>
<evidence type="ECO:0000256" key="10">
    <source>
        <dbReference type="ARBA" id="ARBA00022884"/>
    </source>
</evidence>
<sequence length="473" mass="55475">MEKRVHKLTFYHPRVERVAQCFENEVYLVGGFIRDRLLRVKKDYIDVDFVVKKVEEKELKCLEEVFKRKGFRIKKTKEVFSFVFGNSRFDFSTMEGKTIEEDLKKRDFTINALAVNLTELILPFNDDVVLIDPTGGYEDLIRGVVRPVSKTSLEDDPLRVLRGIRFKNILDFEYSEEFLELAPQFSPKLEEIPEERVKEELLKLLKADKFAPALREMVQLKAFFPVFKELKGIERIPPGGLHQFNLLEHTLRTVEFMENFALPEAPTYLKEFSKEVLRDKEALKLVALYHDVGKPLTAKERNGRLTFYGHDKVGAPIGRDALIRLGFGKEWGKIAYYVIRNHLRPFFLFDLFRKKKLTDRAIYRFFKDCRGYGFHTLSVSVADFMATSEKMEENVNEYLNFIFYLVSFYKERLKDLKPLLSGEEIMEIKGFERPNEWIGKIKEKMLELQAVGKIRTKEEAISFVKGFTVKEEG</sequence>
<dbReference type="OrthoDB" id="9805698at2"/>
<keyword evidence="6" id="KW-0548">Nucleotidyltransferase</keyword>
<proteinExistence type="inferred from homology"/>
<dbReference type="Proteomes" id="UP000280881">
    <property type="component" value="Unassembled WGS sequence"/>
</dbReference>
<accession>A0A420W7S5</accession>
<keyword evidence="9" id="KW-0460">Magnesium</keyword>
<evidence type="ECO:0000259" key="14">
    <source>
        <dbReference type="Pfam" id="PF12627"/>
    </source>
</evidence>
<evidence type="ECO:0000256" key="3">
    <source>
        <dbReference type="ARBA" id="ARBA00022555"/>
    </source>
</evidence>
<dbReference type="GO" id="GO:0000049">
    <property type="term" value="F:tRNA binding"/>
    <property type="evidence" value="ECO:0007669"/>
    <property type="project" value="UniProtKB-KW"/>
</dbReference>
<keyword evidence="3" id="KW-0820">tRNA-binding</keyword>
<protein>
    <submittedName>
        <fullName evidence="15">Poly(A) polymerase</fullName>
    </submittedName>
</protein>
<comment type="cofactor">
    <cofactor evidence="1">
        <name>Mg(2+)</name>
        <dbReference type="ChEBI" id="CHEBI:18420"/>
    </cofactor>
</comment>
<dbReference type="Pfam" id="PF01743">
    <property type="entry name" value="PolyA_pol"/>
    <property type="match status" value="1"/>
</dbReference>
<evidence type="ECO:0000256" key="9">
    <source>
        <dbReference type="ARBA" id="ARBA00022842"/>
    </source>
</evidence>
<dbReference type="Gene3D" id="1.10.3090.10">
    <property type="entry name" value="cca-adding enzyme, domain 2"/>
    <property type="match status" value="1"/>
</dbReference>
<dbReference type="InterPro" id="IPR006675">
    <property type="entry name" value="HDIG_dom"/>
</dbReference>
<dbReference type="SUPFAM" id="SSF81301">
    <property type="entry name" value="Nucleotidyltransferase"/>
    <property type="match status" value="1"/>
</dbReference>
<dbReference type="Pfam" id="PF12627">
    <property type="entry name" value="PolyA_pol_RNAbd"/>
    <property type="match status" value="1"/>
</dbReference>
<dbReference type="InterPro" id="IPR043519">
    <property type="entry name" value="NT_sf"/>
</dbReference>
<keyword evidence="16" id="KW-1185">Reference proteome</keyword>
<evidence type="ECO:0000256" key="5">
    <source>
        <dbReference type="ARBA" id="ARBA00022694"/>
    </source>
</evidence>
<keyword evidence="7" id="KW-0479">Metal-binding</keyword>
<evidence type="ECO:0000256" key="1">
    <source>
        <dbReference type="ARBA" id="ARBA00001946"/>
    </source>
</evidence>
<keyword evidence="5" id="KW-0819">tRNA processing</keyword>
<feature type="domain" description="HD" evidence="13">
    <location>
        <begin position="247"/>
        <end position="346"/>
    </location>
</feature>
<dbReference type="PANTHER" id="PTHR47545:SF2">
    <property type="entry name" value="CC-ADDING TRNA NUCLEOTIDYLTRANSFERASE"/>
    <property type="match status" value="1"/>
</dbReference>
<dbReference type="SUPFAM" id="SSF81891">
    <property type="entry name" value="Poly A polymerase C-terminal region-like"/>
    <property type="match status" value="1"/>
</dbReference>
<dbReference type="InterPro" id="IPR050124">
    <property type="entry name" value="tRNA_CCA-adding_enzyme"/>
</dbReference>
<dbReference type="RefSeq" id="WP_121169608.1">
    <property type="nucleotide sequence ID" value="NZ_RBIE01000001.1"/>
</dbReference>
<evidence type="ECO:0000313" key="16">
    <source>
        <dbReference type="Proteomes" id="UP000280881"/>
    </source>
</evidence>
<dbReference type="EMBL" id="RBIE01000001">
    <property type="protein sequence ID" value="RKQ63359.1"/>
    <property type="molecule type" value="Genomic_DNA"/>
</dbReference>
<name>A0A420W7S5_9BACT</name>
<reference evidence="15 16" key="1">
    <citation type="submission" date="2018-10" db="EMBL/GenBank/DDBJ databases">
        <title>Genomic Encyclopedia of Type Strains, Phase IV (KMG-IV): sequencing the most valuable type-strain genomes for metagenomic binning, comparative biology and taxonomic classification.</title>
        <authorList>
            <person name="Goeker M."/>
        </authorList>
    </citation>
    <scope>NUCLEOTIDE SEQUENCE [LARGE SCALE GENOMIC DNA]</scope>
    <source>
        <strain evidence="15 16">DSM 15521</strain>
    </source>
</reference>
<evidence type="ECO:0000256" key="2">
    <source>
        <dbReference type="ARBA" id="ARBA00007265"/>
    </source>
</evidence>
<keyword evidence="10 11" id="KW-0694">RNA-binding</keyword>
<evidence type="ECO:0000256" key="8">
    <source>
        <dbReference type="ARBA" id="ARBA00022741"/>
    </source>
</evidence>
<feature type="domain" description="tRNA nucleotidyltransferase/poly(A) polymerase RNA and SrmB- binding" evidence="14">
    <location>
        <begin position="171"/>
        <end position="231"/>
    </location>
</feature>
<dbReference type="GO" id="GO:0046872">
    <property type="term" value="F:metal ion binding"/>
    <property type="evidence" value="ECO:0007669"/>
    <property type="project" value="UniProtKB-KW"/>
</dbReference>
<feature type="domain" description="Poly A polymerase head" evidence="12">
    <location>
        <begin position="26"/>
        <end position="146"/>
    </location>
</feature>
<evidence type="ECO:0000256" key="11">
    <source>
        <dbReference type="RuleBase" id="RU003953"/>
    </source>
</evidence>
<organism evidence="15 16">
    <name type="scientific">Thermovibrio guaymasensis</name>
    <dbReference type="NCBI Taxonomy" id="240167"/>
    <lineage>
        <taxon>Bacteria</taxon>
        <taxon>Pseudomonadati</taxon>
        <taxon>Aquificota</taxon>
        <taxon>Aquificia</taxon>
        <taxon>Desulfurobacteriales</taxon>
        <taxon>Desulfurobacteriaceae</taxon>
        <taxon>Thermovibrio</taxon>
    </lineage>
</organism>
<dbReference type="PANTHER" id="PTHR47545">
    <property type="entry name" value="MULTIFUNCTIONAL CCA PROTEIN"/>
    <property type="match status" value="1"/>
</dbReference>